<dbReference type="Gene3D" id="3.30.1330.40">
    <property type="entry name" value="RutC-like"/>
    <property type="match status" value="1"/>
</dbReference>
<dbReference type="PANTHER" id="PTHR11803:SF58">
    <property type="entry name" value="PROTEIN HMF1-RELATED"/>
    <property type="match status" value="1"/>
</dbReference>
<dbReference type="InterPro" id="IPR006175">
    <property type="entry name" value="YjgF/YER057c/UK114"/>
</dbReference>
<evidence type="ECO:0000256" key="1">
    <source>
        <dbReference type="ARBA" id="ARBA00010552"/>
    </source>
</evidence>
<dbReference type="Proteomes" id="UP001493487">
    <property type="component" value="Unassembled WGS sequence"/>
</dbReference>
<gene>
    <name evidence="2" type="ORF">QJS35_27525</name>
</gene>
<dbReference type="PANTHER" id="PTHR11803">
    <property type="entry name" value="2-IMINOBUTANOATE/2-IMINOPROPANOATE DEAMINASE RIDA"/>
    <property type="match status" value="1"/>
</dbReference>
<accession>A0ABV1L1L8</accession>
<proteinExistence type="inferred from homology"/>
<comment type="similarity">
    <text evidence="1">Belongs to the RutC family.</text>
</comment>
<name>A0ABV1L1L8_9BACL</name>
<keyword evidence="2" id="KW-0378">Hydrolase</keyword>
<sequence>MNLKEYFGKDNSMGLSYSQAIKTNNTIYVAGQGPDNLEAPVDEQIRQTLRNVKKVLKEAGAELEDIVKTNVILNYNFITPGQFEIIYKEFFKYPFPVRTVLSSDIGFNIQIDVVAVID</sequence>
<dbReference type="Pfam" id="PF01042">
    <property type="entry name" value="Ribonuc_L-PSP"/>
    <property type="match status" value="1"/>
</dbReference>
<organism evidence="2 3">
    <name type="scientific">Cohnella silvisoli</name>
    <dbReference type="NCBI Taxonomy" id="2873699"/>
    <lineage>
        <taxon>Bacteria</taxon>
        <taxon>Bacillati</taxon>
        <taxon>Bacillota</taxon>
        <taxon>Bacilli</taxon>
        <taxon>Bacillales</taxon>
        <taxon>Paenibacillaceae</taxon>
        <taxon>Cohnella</taxon>
    </lineage>
</organism>
<comment type="caution">
    <text evidence="2">The sequence shown here is derived from an EMBL/GenBank/DDBJ whole genome shotgun (WGS) entry which is preliminary data.</text>
</comment>
<keyword evidence="3" id="KW-1185">Reference proteome</keyword>
<reference evidence="2 3" key="1">
    <citation type="journal article" date="2023" name="Genome Announc.">
        <title>Pan-Genome Analyses of the Genus Cohnella and Proposal of the Novel Species Cohnella silvisoli sp. nov., Isolated from Forest Soil.</title>
        <authorList>
            <person name="Wang C."/>
            <person name="Mao L."/>
            <person name="Bao G."/>
            <person name="Zhu H."/>
        </authorList>
    </citation>
    <scope>NUCLEOTIDE SEQUENCE [LARGE SCALE GENOMIC DNA]</scope>
    <source>
        <strain evidence="2 3">NL03-T5-1</strain>
    </source>
</reference>
<evidence type="ECO:0000313" key="2">
    <source>
        <dbReference type="EMBL" id="MEQ4486136.1"/>
    </source>
</evidence>
<dbReference type="GO" id="GO:0016787">
    <property type="term" value="F:hydrolase activity"/>
    <property type="evidence" value="ECO:0007669"/>
    <property type="project" value="UniProtKB-KW"/>
</dbReference>
<dbReference type="SUPFAM" id="SSF55298">
    <property type="entry name" value="YjgF-like"/>
    <property type="match status" value="1"/>
</dbReference>
<dbReference type="RefSeq" id="WP_232189213.1">
    <property type="nucleotide sequence ID" value="NZ_JAIOAP010000018.1"/>
</dbReference>
<dbReference type="EC" id="3.5.-.-" evidence="2"/>
<dbReference type="EMBL" id="JASKHM010000019">
    <property type="protein sequence ID" value="MEQ4486136.1"/>
    <property type="molecule type" value="Genomic_DNA"/>
</dbReference>
<evidence type="ECO:0000313" key="3">
    <source>
        <dbReference type="Proteomes" id="UP001493487"/>
    </source>
</evidence>
<dbReference type="InterPro" id="IPR035959">
    <property type="entry name" value="RutC-like_sf"/>
</dbReference>
<dbReference type="CDD" id="cd00448">
    <property type="entry name" value="YjgF_YER057c_UK114_family"/>
    <property type="match status" value="1"/>
</dbReference>
<protein>
    <submittedName>
        <fullName evidence="2">RidA family protein</fullName>
        <ecNumber evidence="2">3.5.-.-</ecNumber>
    </submittedName>
</protein>